<protein>
    <recommendedName>
        <fullName evidence="4">6-bladed beta-propeller</fullName>
    </recommendedName>
</protein>
<accession>A0ABP8HD52</accession>
<name>A0ABP8HD52_9BACT</name>
<evidence type="ECO:0000256" key="1">
    <source>
        <dbReference type="SAM" id="SignalP"/>
    </source>
</evidence>
<comment type="caution">
    <text evidence="2">The sequence shown here is derived from an EMBL/GenBank/DDBJ whole genome shotgun (WGS) entry which is preliminary data.</text>
</comment>
<evidence type="ECO:0008006" key="4">
    <source>
        <dbReference type="Google" id="ProtNLM"/>
    </source>
</evidence>
<gene>
    <name evidence="2" type="ORF">GCM10023184_33590</name>
</gene>
<organism evidence="2 3">
    <name type="scientific">Flaviaesturariibacter amylovorans</name>
    <dbReference type="NCBI Taxonomy" id="1084520"/>
    <lineage>
        <taxon>Bacteria</taxon>
        <taxon>Pseudomonadati</taxon>
        <taxon>Bacteroidota</taxon>
        <taxon>Chitinophagia</taxon>
        <taxon>Chitinophagales</taxon>
        <taxon>Chitinophagaceae</taxon>
        <taxon>Flaviaestuariibacter</taxon>
    </lineage>
</organism>
<dbReference type="EMBL" id="BAABGY010000009">
    <property type="protein sequence ID" value="GAA4337632.1"/>
    <property type="molecule type" value="Genomic_DNA"/>
</dbReference>
<reference evidence="3" key="1">
    <citation type="journal article" date="2019" name="Int. J. Syst. Evol. Microbiol.">
        <title>The Global Catalogue of Microorganisms (GCM) 10K type strain sequencing project: providing services to taxonomists for standard genome sequencing and annotation.</title>
        <authorList>
            <consortium name="The Broad Institute Genomics Platform"/>
            <consortium name="The Broad Institute Genome Sequencing Center for Infectious Disease"/>
            <person name="Wu L."/>
            <person name="Ma J."/>
        </authorList>
    </citation>
    <scope>NUCLEOTIDE SEQUENCE [LARGE SCALE GENOMIC DNA]</scope>
    <source>
        <strain evidence="3">JCM 17919</strain>
    </source>
</reference>
<evidence type="ECO:0000313" key="2">
    <source>
        <dbReference type="EMBL" id="GAA4337632.1"/>
    </source>
</evidence>
<proteinExistence type="predicted"/>
<keyword evidence="3" id="KW-1185">Reference proteome</keyword>
<feature type="chain" id="PRO_5045160839" description="6-bladed beta-propeller" evidence="1">
    <location>
        <begin position="22"/>
        <end position="506"/>
    </location>
</feature>
<dbReference type="Proteomes" id="UP001501725">
    <property type="component" value="Unassembled WGS sequence"/>
</dbReference>
<feature type="signal peptide" evidence="1">
    <location>
        <begin position="1"/>
        <end position="21"/>
    </location>
</feature>
<keyword evidence="1" id="KW-0732">Signal</keyword>
<dbReference type="RefSeq" id="WP_345256941.1">
    <property type="nucleotide sequence ID" value="NZ_BAABGY010000009.1"/>
</dbReference>
<evidence type="ECO:0000313" key="3">
    <source>
        <dbReference type="Proteomes" id="UP001501725"/>
    </source>
</evidence>
<sequence length="506" mass="58748">MHVTRFFLFLLATLLTLGAGAQKIVYSEADRDDSRRTTFEVIGKVGGNFLVYKNNRNRSTVTVFDNDMKQIAKEPQAYLPEDRLLNIDFFPYTDFSWVIYEYQKKNVVYCAAVKIDGMGKAQGEPLSLDTTHIGFNGSNKIYSVVSSDDKNQLMVFKINSRNKSRYVLTTMLLNKALALQKRSTMTIDMTERDDHLGQFRLDNDGDLVFVRYTRVNNDNLSKAALLYKAAAADTLEVVNVELGTNFLDEIHIKTDNPNKRIFLTSFYYKQRRGNIEGFFFYVWDKVSRTVRLQNALPLGEELRREARGDAGTKNAFNDYFIRNIVVKKDGGFIIGSEAYYTTSRLNNWNRWDYLYGSPYNSMYDYYSYSPYSSWYWRNRFNSNQAVRYHADNITILSFDPTGKLQWSNVVHKSQFNDESDDGLSYQVMNTGGALHFLFNMDEKRVNLLNDYVLQPDGAMARNPTLKNLDRNYDFLPRYGKQVSARQMIVPCYYRNNICFAKIEYNG</sequence>